<keyword evidence="6 7" id="KW-0472">Membrane</keyword>
<organism evidence="10 11">
    <name type="scientific">Stenotrophomonas maltophilia</name>
    <name type="common">Pseudomonas maltophilia</name>
    <name type="synonym">Xanthomonas maltophilia</name>
    <dbReference type="NCBI Taxonomy" id="40324"/>
    <lineage>
        <taxon>Bacteria</taxon>
        <taxon>Pseudomonadati</taxon>
        <taxon>Pseudomonadota</taxon>
        <taxon>Gammaproteobacteria</taxon>
        <taxon>Lysobacterales</taxon>
        <taxon>Lysobacteraceae</taxon>
        <taxon>Stenotrophomonas</taxon>
        <taxon>Stenotrophomonas maltophilia group</taxon>
    </lineage>
</organism>
<dbReference type="PROSITE" id="PS50893">
    <property type="entry name" value="ABC_TRANSPORTER_2"/>
    <property type="match status" value="1"/>
</dbReference>
<feature type="transmembrane region" description="Helical" evidence="7">
    <location>
        <begin position="24"/>
        <end position="46"/>
    </location>
</feature>
<feature type="transmembrane region" description="Helical" evidence="7">
    <location>
        <begin position="134"/>
        <end position="155"/>
    </location>
</feature>
<dbReference type="SMART" id="SM00382">
    <property type="entry name" value="AAA"/>
    <property type="match status" value="1"/>
</dbReference>
<feature type="transmembrane region" description="Helical" evidence="7">
    <location>
        <begin position="247"/>
        <end position="269"/>
    </location>
</feature>
<evidence type="ECO:0000256" key="1">
    <source>
        <dbReference type="ARBA" id="ARBA00004651"/>
    </source>
</evidence>
<dbReference type="PANTHER" id="PTHR24221:SF654">
    <property type="entry name" value="ATP-BINDING CASSETTE SUB-FAMILY B MEMBER 6"/>
    <property type="match status" value="1"/>
</dbReference>
<dbReference type="InterPro" id="IPR027417">
    <property type="entry name" value="P-loop_NTPase"/>
</dbReference>
<dbReference type="InterPro" id="IPR036640">
    <property type="entry name" value="ABC1_TM_sf"/>
</dbReference>
<dbReference type="SUPFAM" id="SSF90123">
    <property type="entry name" value="ABC transporter transmembrane region"/>
    <property type="match status" value="1"/>
</dbReference>
<keyword evidence="5 7" id="KW-1133">Transmembrane helix</keyword>
<dbReference type="InterPro" id="IPR017871">
    <property type="entry name" value="ABC_transporter-like_CS"/>
</dbReference>
<dbReference type="GO" id="GO:0140359">
    <property type="term" value="F:ABC-type transporter activity"/>
    <property type="evidence" value="ECO:0007669"/>
    <property type="project" value="InterPro"/>
</dbReference>
<evidence type="ECO:0000259" key="9">
    <source>
        <dbReference type="PROSITE" id="PS50929"/>
    </source>
</evidence>
<dbReference type="PROSITE" id="PS00211">
    <property type="entry name" value="ABC_TRANSPORTER_1"/>
    <property type="match status" value="1"/>
</dbReference>
<dbReference type="InterPro" id="IPR003593">
    <property type="entry name" value="AAA+_ATPase"/>
</dbReference>
<accession>A0A2W6HUQ7</accession>
<dbReference type="PROSITE" id="PS50929">
    <property type="entry name" value="ABC_TM1F"/>
    <property type="match status" value="1"/>
</dbReference>
<dbReference type="InterPro" id="IPR011527">
    <property type="entry name" value="ABC1_TM_dom"/>
</dbReference>
<dbReference type="SUPFAM" id="SSF52540">
    <property type="entry name" value="P-loop containing nucleoside triphosphate hydrolases"/>
    <property type="match status" value="1"/>
</dbReference>
<evidence type="ECO:0000256" key="2">
    <source>
        <dbReference type="ARBA" id="ARBA00022692"/>
    </source>
</evidence>
<dbReference type="EMBL" id="LXXM01000237">
    <property type="protein sequence ID" value="PZS87181.1"/>
    <property type="molecule type" value="Genomic_DNA"/>
</dbReference>
<dbReference type="InterPro" id="IPR003439">
    <property type="entry name" value="ABC_transporter-like_ATP-bd"/>
</dbReference>
<feature type="domain" description="ABC transporter" evidence="8">
    <location>
        <begin position="341"/>
        <end position="559"/>
    </location>
</feature>
<dbReference type="GO" id="GO:0016887">
    <property type="term" value="F:ATP hydrolysis activity"/>
    <property type="evidence" value="ECO:0007669"/>
    <property type="project" value="InterPro"/>
</dbReference>
<keyword evidence="2 7" id="KW-0812">Transmembrane</keyword>
<dbReference type="RefSeq" id="WP_111113810.1">
    <property type="nucleotide sequence ID" value="NZ_LXXM01000237.1"/>
</dbReference>
<name>A0A2W6HUQ7_STEMA</name>
<keyword evidence="4 10" id="KW-0067">ATP-binding</keyword>
<dbReference type="PANTHER" id="PTHR24221">
    <property type="entry name" value="ATP-BINDING CASSETTE SUB-FAMILY B"/>
    <property type="match status" value="1"/>
</dbReference>
<evidence type="ECO:0000313" key="10">
    <source>
        <dbReference type="EMBL" id="PZS87181.1"/>
    </source>
</evidence>
<dbReference type="AlphaFoldDB" id="A0A2W6HUQ7"/>
<feature type="transmembrane region" description="Helical" evidence="7">
    <location>
        <begin position="161"/>
        <end position="182"/>
    </location>
</feature>
<comment type="caution">
    <text evidence="10">The sequence shown here is derived from an EMBL/GenBank/DDBJ whole genome shotgun (WGS) entry which is preliminary data.</text>
</comment>
<feature type="domain" description="ABC transmembrane type-1" evidence="9">
    <location>
        <begin position="26"/>
        <end position="308"/>
    </location>
</feature>
<evidence type="ECO:0000313" key="11">
    <source>
        <dbReference type="Proteomes" id="UP000249614"/>
    </source>
</evidence>
<dbReference type="Pfam" id="PF00664">
    <property type="entry name" value="ABC_membrane"/>
    <property type="match status" value="1"/>
</dbReference>
<evidence type="ECO:0000256" key="4">
    <source>
        <dbReference type="ARBA" id="ARBA00022840"/>
    </source>
</evidence>
<comment type="subcellular location">
    <subcellularLocation>
        <location evidence="1">Cell membrane</location>
        <topology evidence="1">Multi-pass membrane protein</topology>
    </subcellularLocation>
</comment>
<protein>
    <submittedName>
        <fullName evidence="10">ABC transporter ATP-binding protein</fullName>
    </submittedName>
</protein>
<evidence type="ECO:0000256" key="5">
    <source>
        <dbReference type="ARBA" id="ARBA00022989"/>
    </source>
</evidence>
<dbReference type="Proteomes" id="UP000249614">
    <property type="component" value="Unassembled WGS sequence"/>
</dbReference>
<dbReference type="InterPro" id="IPR039421">
    <property type="entry name" value="Type_1_exporter"/>
</dbReference>
<keyword evidence="3" id="KW-0547">Nucleotide-binding</keyword>
<reference evidence="10 11" key="1">
    <citation type="submission" date="2016-05" db="EMBL/GenBank/DDBJ databases">
        <authorList>
            <person name="Lavstsen T."/>
            <person name="Jespersen J.S."/>
        </authorList>
    </citation>
    <scope>NUCLEOTIDE SEQUENCE [LARGE SCALE GENOMIC DNA]</scope>
    <source>
        <strain evidence="10 11">SM-5815</strain>
    </source>
</reference>
<dbReference type="Pfam" id="PF00005">
    <property type="entry name" value="ABC_tran"/>
    <property type="match status" value="1"/>
</dbReference>
<feature type="transmembrane region" description="Helical" evidence="7">
    <location>
        <begin position="58"/>
        <end position="78"/>
    </location>
</feature>
<dbReference type="Gene3D" id="3.40.50.300">
    <property type="entry name" value="P-loop containing nucleotide triphosphate hydrolases"/>
    <property type="match status" value="1"/>
</dbReference>
<evidence type="ECO:0000256" key="3">
    <source>
        <dbReference type="ARBA" id="ARBA00022741"/>
    </source>
</evidence>
<dbReference type="GO" id="GO:0005524">
    <property type="term" value="F:ATP binding"/>
    <property type="evidence" value="ECO:0007669"/>
    <property type="project" value="UniProtKB-KW"/>
</dbReference>
<proteinExistence type="predicted"/>
<dbReference type="GO" id="GO:0005886">
    <property type="term" value="C:plasma membrane"/>
    <property type="evidence" value="ECO:0007669"/>
    <property type="project" value="UniProtKB-SubCell"/>
</dbReference>
<evidence type="ECO:0000259" key="8">
    <source>
        <dbReference type="PROSITE" id="PS50893"/>
    </source>
</evidence>
<evidence type="ECO:0000256" key="6">
    <source>
        <dbReference type="ARBA" id="ARBA00023136"/>
    </source>
</evidence>
<evidence type="ECO:0000256" key="7">
    <source>
        <dbReference type="SAM" id="Phobius"/>
    </source>
</evidence>
<sequence>MTKIAVPPPVAEILAAYWKADRRLLLLIAGSVLLSSLAGVAAPYLFSRLIDRLPIDGVNALAGGFLLYAVVLGVGGALQNTVQYLSFLSGENLGFITSTRYFARLLKKTNSFFLDHNPAELQSAGEKGRGALKIVVQLGLVAFIPSALQILLTLVTLGALINLQVVVIVLAYGTVAVTLSAIATRRARIHREAAVEAGQQNARFVGNAMNAMETLRQFGGNAWMVQRFERKAQDVRDSWRAYVLQRIGFIALLGIGLAVEFIVTFHLLLPRYQSGTLSVGDIVLFNLLLLQLNMPFEMIARSIDDVARSWSMLGPLSTLWAAPEERQVAHAQRFAGGNGRLEFQRVSHRYGNGRGVDDVCFQAGRGGITFLMGPTGSGKSTLFKLALKSIDPQRGRILVDGVELSDIDRAAWHSAVAVVPQDVILLNESLADNILLGRARDDGRLRHTARRAAILPLIEALPEGLETTVGERGLKLSGGERQRIAIARALYGEPAILFLDEASSALDEATEREIMDHIRAIASDVTVVAITHRRSIVTAADRLIDLGEGHQGRAGAPFTPG</sequence>
<gene>
    <name evidence="10" type="ORF">A7X83_01875</name>
</gene>
<dbReference type="Gene3D" id="1.20.1560.10">
    <property type="entry name" value="ABC transporter type 1, transmembrane domain"/>
    <property type="match status" value="1"/>
</dbReference>